<proteinExistence type="predicted"/>
<dbReference type="AlphaFoldDB" id="A0A0B6Z4C4"/>
<accession>A0A0B6Z4C4</accession>
<dbReference type="EMBL" id="HACG01016588">
    <property type="protein sequence ID" value="CEK63453.1"/>
    <property type="molecule type" value="Transcribed_RNA"/>
</dbReference>
<evidence type="ECO:0000313" key="2">
    <source>
        <dbReference type="EMBL" id="CEK63454.1"/>
    </source>
</evidence>
<dbReference type="EMBL" id="HACG01016589">
    <property type="protein sequence ID" value="CEK63454.1"/>
    <property type="molecule type" value="Transcribed_RNA"/>
</dbReference>
<protein>
    <submittedName>
        <fullName evidence="2">Uncharacterized protein</fullName>
    </submittedName>
</protein>
<reference evidence="2" key="1">
    <citation type="submission" date="2014-12" db="EMBL/GenBank/DDBJ databases">
        <title>Insight into the proteome of Arion vulgaris.</title>
        <authorList>
            <person name="Aradska J."/>
            <person name="Bulat T."/>
            <person name="Smidak R."/>
            <person name="Sarate P."/>
            <person name="Gangsoo J."/>
            <person name="Sialana F."/>
            <person name="Bilban M."/>
            <person name="Lubec G."/>
        </authorList>
    </citation>
    <scope>NUCLEOTIDE SEQUENCE</scope>
    <source>
        <tissue evidence="2">Skin</tissue>
    </source>
</reference>
<name>A0A0B6Z4C4_9EUPU</name>
<organism evidence="2">
    <name type="scientific">Arion vulgaris</name>
    <dbReference type="NCBI Taxonomy" id="1028688"/>
    <lineage>
        <taxon>Eukaryota</taxon>
        <taxon>Metazoa</taxon>
        <taxon>Spiralia</taxon>
        <taxon>Lophotrochozoa</taxon>
        <taxon>Mollusca</taxon>
        <taxon>Gastropoda</taxon>
        <taxon>Heterobranchia</taxon>
        <taxon>Euthyneura</taxon>
        <taxon>Panpulmonata</taxon>
        <taxon>Eupulmonata</taxon>
        <taxon>Stylommatophora</taxon>
        <taxon>Helicina</taxon>
        <taxon>Arionoidea</taxon>
        <taxon>Arionidae</taxon>
        <taxon>Arion</taxon>
    </lineage>
</organism>
<sequence length="103" mass="11761">MTRLYARIKVWSSILIKPFWQHVNTNNVVDDMCTVSGLYSLPDLGRNQIKENNENLAVMSVCSTFLRFPILLMCPCNVPNSTVLLPDMIKKVKQFGLQILTQC</sequence>
<gene>
    <name evidence="2" type="primary">ORF48360</name>
    <name evidence="1" type="synonym">ORF48356</name>
</gene>
<evidence type="ECO:0000313" key="1">
    <source>
        <dbReference type="EMBL" id="CEK63453.1"/>
    </source>
</evidence>